<evidence type="ECO:0008006" key="3">
    <source>
        <dbReference type="Google" id="ProtNLM"/>
    </source>
</evidence>
<gene>
    <name evidence="1" type="ORF">NQ317_005292</name>
</gene>
<evidence type="ECO:0000313" key="1">
    <source>
        <dbReference type="EMBL" id="KAJ8975290.1"/>
    </source>
</evidence>
<dbReference type="EMBL" id="JAPWTJ010000847">
    <property type="protein sequence ID" value="KAJ8975290.1"/>
    <property type="molecule type" value="Genomic_DNA"/>
</dbReference>
<proteinExistence type="predicted"/>
<dbReference type="Proteomes" id="UP001162164">
    <property type="component" value="Unassembled WGS sequence"/>
</dbReference>
<keyword evidence="2" id="KW-1185">Reference proteome</keyword>
<evidence type="ECO:0000313" key="2">
    <source>
        <dbReference type="Proteomes" id="UP001162164"/>
    </source>
</evidence>
<comment type="caution">
    <text evidence="1">The sequence shown here is derived from an EMBL/GenBank/DDBJ whole genome shotgun (WGS) entry which is preliminary data.</text>
</comment>
<protein>
    <recommendedName>
        <fullName evidence="3">PiggyBac transposable element-derived protein domain-containing protein</fullName>
    </recommendedName>
</protein>
<sequence>MAGKNKRAWSLVELENLHQDEIHGILDEIPSGDESEDSDGEEIQNMDVIFEEENDDAMQVDADNGDIGWESEDDVPLSRLVMDKDIERRDKNYRISTCGLVGMKWMDRRSVLFLGNYQNPAKMGRVPRRKKDGDLDEIAWPQMIIEYNAHMGYVDKFDMLKSLYEVYIVDASFRLSVARGPIGAVVPSKRGRPSNEKSVNKFMKCVTLELR</sequence>
<accession>A0ABQ9JCK5</accession>
<reference evidence="1" key="1">
    <citation type="journal article" date="2023" name="Insect Mol. Biol.">
        <title>Genome sequencing provides insights into the evolution of gene families encoding plant cell wall-degrading enzymes in longhorned beetles.</title>
        <authorList>
            <person name="Shin N.R."/>
            <person name="Okamura Y."/>
            <person name="Kirsch R."/>
            <person name="Pauchet Y."/>
        </authorList>
    </citation>
    <scope>NUCLEOTIDE SEQUENCE</scope>
    <source>
        <strain evidence="1">MMC_N1</strain>
    </source>
</reference>
<organism evidence="1 2">
    <name type="scientific">Molorchus minor</name>
    <dbReference type="NCBI Taxonomy" id="1323400"/>
    <lineage>
        <taxon>Eukaryota</taxon>
        <taxon>Metazoa</taxon>
        <taxon>Ecdysozoa</taxon>
        <taxon>Arthropoda</taxon>
        <taxon>Hexapoda</taxon>
        <taxon>Insecta</taxon>
        <taxon>Pterygota</taxon>
        <taxon>Neoptera</taxon>
        <taxon>Endopterygota</taxon>
        <taxon>Coleoptera</taxon>
        <taxon>Polyphaga</taxon>
        <taxon>Cucujiformia</taxon>
        <taxon>Chrysomeloidea</taxon>
        <taxon>Cerambycidae</taxon>
        <taxon>Lamiinae</taxon>
        <taxon>Monochamini</taxon>
        <taxon>Molorchus</taxon>
    </lineage>
</organism>
<name>A0ABQ9JCK5_9CUCU</name>